<name>A0AA46Q5C1_9XANT</name>
<organism evidence="2 3">
    <name type="scientific">Xanthomonas sacchari</name>
    <dbReference type="NCBI Taxonomy" id="56458"/>
    <lineage>
        <taxon>Bacteria</taxon>
        <taxon>Pseudomonadati</taxon>
        <taxon>Pseudomonadota</taxon>
        <taxon>Gammaproteobacteria</taxon>
        <taxon>Lysobacterales</taxon>
        <taxon>Lysobacteraceae</taxon>
        <taxon>Xanthomonas</taxon>
    </lineage>
</organism>
<dbReference type="Gene3D" id="3.10.450.50">
    <property type="match status" value="1"/>
</dbReference>
<evidence type="ECO:0000313" key="3">
    <source>
        <dbReference type="Proteomes" id="UP001164392"/>
    </source>
</evidence>
<gene>
    <name evidence="2" type="ORF">NG824_10930</name>
</gene>
<sequence length="121" mass="13610">MTETNQHVLQAANAAIAAGDYEGFLAHCTEDTTWHFIGERTLRGKQAVREWMADAYRQPPQFDVRKYIIGDGHVVALGQITLETGDAGTSRFSYCDVWRFRDGRMAELEAYVVPLAASQDR</sequence>
<protein>
    <submittedName>
        <fullName evidence="2">Nuclear transport factor 2 family protein</fullName>
    </submittedName>
</protein>
<dbReference type="EMBL" id="CP099534">
    <property type="protein sequence ID" value="UYK87041.1"/>
    <property type="molecule type" value="Genomic_DNA"/>
</dbReference>
<dbReference type="InterPro" id="IPR032710">
    <property type="entry name" value="NTF2-like_dom_sf"/>
</dbReference>
<proteinExistence type="predicted"/>
<reference evidence="2" key="1">
    <citation type="submission" date="2022-06" db="EMBL/GenBank/DDBJ databases">
        <title>Dynamics of rice microbiomes reveals core vertical transmitted seed endophytes.</title>
        <authorList>
            <person name="Liao K."/>
            <person name="Zhang X."/>
        </authorList>
    </citation>
    <scope>NUCLEOTIDE SEQUENCE</scope>
    <source>
        <strain evidence="2">JR3-14</strain>
    </source>
</reference>
<accession>A0AA46Q5C1</accession>
<dbReference type="InterPro" id="IPR037401">
    <property type="entry name" value="SnoaL-like"/>
</dbReference>
<evidence type="ECO:0000313" key="2">
    <source>
        <dbReference type="EMBL" id="UYK87041.1"/>
    </source>
</evidence>
<evidence type="ECO:0000259" key="1">
    <source>
        <dbReference type="Pfam" id="PF12680"/>
    </source>
</evidence>
<dbReference type="AlphaFoldDB" id="A0AA46Q5C1"/>
<dbReference type="SUPFAM" id="SSF54427">
    <property type="entry name" value="NTF2-like"/>
    <property type="match status" value="1"/>
</dbReference>
<feature type="domain" description="SnoaL-like" evidence="1">
    <location>
        <begin position="10"/>
        <end position="107"/>
    </location>
</feature>
<dbReference type="Proteomes" id="UP001164392">
    <property type="component" value="Chromosome"/>
</dbReference>
<dbReference type="RefSeq" id="WP_267092266.1">
    <property type="nucleotide sequence ID" value="NZ_CP099534.1"/>
</dbReference>
<dbReference type="Pfam" id="PF12680">
    <property type="entry name" value="SnoaL_2"/>
    <property type="match status" value="1"/>
</dbReference>